<proteinExistence type="inferred from homology"/>
<evidence type="ECO:0000313" key="8">
    <source>
        <dbReference type="Proteomes" id="UP000255000"/>
    </source>
</evidence>
<protein>
    <recommendedName>
        <fullName evidence="3">Endolytic peptidoglycan transglycosylase RlpA</fullName>
        <ecNumber evidence="3">4.2.2.-</ecNumber>
    </recommendedName>
</protein>
<gene>
    <name evidence="3" type="primary">rlpA</name>
    <name evidence="7" type="ORF">NCTC13350_02039</name>
</gene>
<dbReference type="CDD" id="cd22268">
    <property type="entry name" value="DPBB_RlpA-like"/>
    <property type="match status" value="1"/>
</dbReference>
<dbReference type="InterPro" id="IPR012997">
    <property type="entry name" value="RplA"/>
</dbReference>
<dbReference type="InterPro" id="IPR009009">
    <property type="entry name" value="RlpA-like_DPBB"/>
</dbReference>
<dbReference type="Pfam" id="PF03330">
    <property type="entry name" value="DPBB_1"/>
    <property type="match status" value="1"/>
</dbReference>
<evidence type="ECO:0000256" key="2">
    <source>
        <dbReference type="ARBA" id="ARBA00023316"/>
    </source>
</evidence>
<evidence type="ECO:0000256" key="1">
    <source>
        <dbReference type="ARBA" id="ARBA00023239"/>
    </source>
</evidence>
<dbReference type="PANTHER" id="PTHR34183:SF1">
    <property type="entry name" value="ENDOLYTIC PEPTIDOGLYCAN TRANSGLYCOSYLASE RLPA"/>
    <property type="match status" value="1"/>
</dbReference>
<dbReference type="EMBL" id="UGSK01000001">
    <property type="protein sequence ID" value="SUB01106.1"/>
    <property type="molecule type" value="Genomic_DNA"/>
</dbReference>
<dbReference type="PANTHER" id="PTHR34183">
    <property type="entry name" value="ENDOLYTIC PEPTIDOGLYCAN TRANSGLYCOSYLASE RLPA"/>
    <property type="match status" value="1"/>
</dbReference>
<dbReference type="GO" id="GO:0008932">
    <property type="term" value="F:lytic endotransglycosylase activity"/>
    <property type="evidence" value="ECO:0007669"/>
    <property type="project" value="UniProtKB-UniRule"/>
</dbReference>
<feature type="domain" description="RlpA-like protein double-psi beta-barrel" evidence="6">
    <location>
        <begin position="131"/>
        <end position="220"/>
    </location>
</feature>
<name>A0A378ZV56_9HYPH</name>
<accession>A0A378ZV56</accession>
<dbReference type="GO" id="GO:0071555">
    <property type="term" value="P:cell wall organization"/>
    <property type="evidence" value="ECO:0007669"/>
    <property type="project" value="UniProtKB-KW"/>
</dbReference>
<evidence type="ECO:0000256" key="4">
    <source>
        <dbReference type="RuleBase" id="RU003495"/>
    </source>
</evidence>
<keyword evidence="1 3" id="KW-0456">Lyase</keyword>
<dbReference type="InterPro" id="IPR034718">
    <property type="entry name" value="RlpA"/>
</dbReference>
<comment type="function">
    <text evidence="3">Lytic transglycosylase with a strong preference for naked glycan strands that lack stem peptides.</text>
</comment>
<dbReference type="HAMAP" id="MF_02071">
    <property type="entry name" value="RlpA"/>
    <property type="match status" value="1"/>
</dbReference>
<sequence>MERVCWGRQTRCEWDGRMQGLGKRPMAAMADEAVCASKDAQEAGGVKLRKPALKLMIALSAALALAACESAPTKKRSSEYFPESKYGVKASPRVVADGQPVPKGGGRSIVGKPYKVAGRWYHPKEEPGYTKVGFASWYGEAFHGRKTANGEIYDRHSLTAAHTTMPLPSYARVTNVENGRSMIVRVNDRGPFHGNREIDLSQRVAKMLGTKQSGIGKVKVEYVGPARMDGNDEAFLLASYDGPGAVTPGGTMPGTMLAQAPATPAPAAGPVRTPAASVMVASAEPLAQGAGSMNYVPSFAPRPRPLTLPQPVTVASTSGTTHPQLDPSYMIAFDPAVAYESSAQIMVASASQAPAAVSASSAATEAQAIMSPAANVQAPAAVPAVQTLGDQPQSLGTIRVPSAAPASSSPAAYQDPAAAAQPQMIWQPGLNAPRNLLRGGAVSSYAANDRINGVFGAFETFESSATSLQKLSR</sequence>
<comment type="similarity">
    <text evidence="3 4">Belongs to the RlpA family.</text>
</comment>
<evidence type="ECO:0000256" key="3">
    <source>
        <dbReference type="HAMAP-Rule" id="MF_02071"/>
    </source>
</evidence>
<dbReference type="EC" id="4.2.2.-" evidence="3"/>
<evidence type="ECO:0000313" key="7">
    <source>
        <dbReference type="EMBL" id="SUB01106.1"/>
    </source>
</evidence>
<dbReference type="NCBIfam" id="TIGR00413">
    <property type="entry name" value="rlpA"/>
    <property type="match status" value="1"/>
</dbReference>
<feature type="compositionally biased region" description="Low complexity" evidence="5">
    <location>
        <begin position="401"/>
        <end position="414"/>
    </location>
</feature>
<dbReference type="GO" id="GO:0000270">
    <property type="term" value="P:peptidoglycan metabolic process"/>
    <property type="evidence" value="ECO:0007669"/>
    <property type="project" value="UniProtKB-UniRule"/>
</dbReference>
<organism evidence="7 8">
    <name type="scientific">Pannonibacter phragmitetus</name>
    <dbReference type="NCBI Taxonomy" id="121719"/>
    <lineage>
        <taxon>Bacteria</taxon>
        <taxon>Pseudomonadati</taxon>
        <taxon>Pseudomonadota</taxon>
        <taxon>Alphaproteobacteria</taxon>
        <taxon>Hyphomicrobiales</taxon>
        <taxon>Stappiaceae</taxon>
        <taxon>Pannonibacter</taxon>
    </lineage>
</organism>
<feature type="region of interest" description="Disordered" evidence="5">
    <location>
        <begin position="393"/>
        <end position="414"/>
    </location>
</feature>
<dbReference type="Proteomes" id="UP000255000">
    <property type="component" value="Unassembled WGS sequence"/>
</dbReference>
<evidence type="ECO:0000256" key="5">
    <source>
        <dbReference type="SAM" id="MobiDB-lite"/>
    </source>
</evidence>
<reference evidence="7 8" key="1">
    <citation type="submission" date="2018-06" db="EMBL/GenBank/DDBJ databases">
        <authorList>
            <consortium name="Pathogen Informatics"/>
            <person name="Doyle S."/>
        </authorList>
    </citation>
    <scope>NUCLEOTIDE SEQUENCE [LARGE SCALE GENOMIC DNA]</scope>
    <source>
        <strain evidence="7 8">NCTC13350</strain>
    </source>
</reference>
<dbReference type="InterPro" id="IPR036908">
    <property type="entry name" value="RlpA-like_sf"/>
</dbReference>
<evidence type="ECO:0000259" key="6">
    <source>
        <dbReference type="Pfam" id="PF03330"/>
    </source>
</evidence>
<dbReference type="AlphaFoldDB" id="A0A378ZV56"/>
<dbReference type="Gene3D" id="2.40.40.10">
    <property type="entry name" value="RlpA-like domain"/>
    <property type="match status" value="1"/>
</dbReference>
<keyword evidence="2 3" id="KW-0961">Cell wall biogenesis/degradation</keyword>
<dbReference type="SUPFAM" id="SSF50685">
    <property type="entry name" value="Barwin-like endoglucanases"/>
    <property type="match status" value="1"/>
</dbReference>